<evidence type="ECO:0000256" key="1">
    <source>
        <dbReference type="SAM" id="MobiDB-lite"/>
    </source>
</evidence>
<protein>
    <submittedName>
        <fullName evidence="2">Uncharacterized protein</fullName>
    </submittedName>
</protein>
<gene>
    <name evidence="2" type="ORF">BU23DRAFT_559668</name>
</gene>
<organism evidence="2 3">
    <name type="scientific">Bimuria novae-zelandiae CBS 107.79</name>
    <dbReference type="NCBI Taxonomy" id="1447943"/>
    <lineage>
        <taxon>Eukaryota</taxon>
        <taxon>Fungi</taxon>
        <taxon>Dikarya</taxon>
        <taxon>Ascomycota</taxon>
        <taxon>Pezizomycotina</taxon>
        <taxon>Dothideomycetes</taxon>
        <taxon>Pleosporomycetidae</taxon>
        <taxon>Pleosporales</taxon>
        <taxon>Massarineae</taxon>
        <taxon>Didymosphaeriaceae</taxon>
        <taxon>Bimuria</taxon>
    </lineage>
</organism>
<dbReference type="Proteomes" id="UP000800036">
    <property type="component" value="Unassembled WGS sequence"/>
</dbReference>
<name>A0A6A5UQA9_9PLEO</name>
<dbReference type="EMBL" id="ML976737">
    <property type="protein sequence ID" value="KAF1967121.1"/>
    <property type="molecule type" value="Genomic_DNA"/>
</dbReference>
<accession>A0A6A5UQA9</accession>
<dbReference type="AlphaFoldDB" id="A0A6A5UQA9"/>
<sequence length="76" mass="8416">MAPRYDAAGCMEPQSESTPSAPRAPQRTASRQFHVVVPEGVRCMRRKKPCSEECVEAYMASLLRIHLHGTANCLTV</sequence>
<evidence type="ECO:0000313" key="3">
    <source>
        <dbReference type="Proteomes" id="UP000800036"/>
    </source>
</evidence>
<feature type="region of interest" description="Disordered" evidence="1">
    <location>
        <begin position="1"/>
        <end position="31"/>
    </location>
</feature>
<keyword evidence="3" id="KW-1185">Reference proteome</keyword>
<evidence type="ECO:0000313" key="2">
    <source>
        <dbReference type="EMBL" id="KAF1967121.1"/>
    </source>
</evidence>
<reference evidence="2" key="1">
    <citation type="journal article" date="2020" name="Stud. Mycol.">
        <title>101 Dothideomycetes genomes: a test case for predicting lifestyles and emergence of pathogens.</title>
        <authorList>
            <person name="Haridas S."/>
            <person name="Albert R."/>
            <person name="Binder M."/>
            <person name="Bloem J."/>
            <person name="Labutti K."/>
            <person name="Salamov A."/>
            <person name="Andreopoulos B."/>
            <person name="Baker S."/>
            <person name="Barry K."/>
            <person name="Bills G."/>
            <person name="Bluhm B."/>
            <person name="Cannon C."/>
            <person name="Castanera R."/>
            <person name="Culley D."/>
            <person name="Daum C."/>
            <person name="Ezra D."/>
            <person name="Gonzalez J."/>
            <person name="Henrissat B."/>
            <person name="Kuo A."/>
            <person name="Liang C."/>
            <person name="Lipzen A."/>
            <person name="Lutzoni F."/>
            <person name="Magnuson J."/>
            <person name="Mondo S."/>
            <person name="Nolan M."/>
            <person name="Ohm R."/>
            <person name="Pangilinan J."/>
            <person name="Park H.-J."/>
            <person name="Ramirez L."/>
            <person name="Alfaro M."/>
            <person name="Sun H."/>
            <person name="Tritt A."/>
            <person name="Yoshinaga Y."/>
            <person name="Zwiers L.-H."/>
            <person name="Turgeon B."/>
            <person name="Goodwin S."/>
            <person name="Spatafora J."/>
            <person name="Crous P."/>
            <person name="Grigoriev I."/>
        </authorList>
    </citation>
    <scope>NUCLEOTIDE SEQUENCE</scope>
    <source>
        <strain evidence="2">CBS 107.79</strain>
    </source>
</reference>
<proteinExistence type="predicted"/>